<accession>A0A7G1QB42</accession>
<evidence type="ECO:0000256" key="6">
    <source>
        <dbReference type="ARBA" id="ARBA00022806"/>
    </source>
</evidence>
<keyword evidence="19" id="KW-1185">Reference proteome</keyword>
<dbReference type="InterPro" id="IPR047112">
    <property type="entry name" value="RecG/Mfd"/>
</dbReference>
<evidence type="ECO:0000256" key="9">
    <source>
        <dbReference type="ARBA" id="ARBA00023172"/>
    </source>
</evidence>
<name>A0A7G1QB42_9GAMM</name>
<dbReference type="GO" id="GO:0005524">
    <property type="term" value="F:ATP binding"/>
    <property type="evidence" value="ECO:0007669"/>
    <property type="project" value="UniProtKB-KW"/>
</dbReference>
<dbReference type="CDD" id="cd17992">
    <property type="entry name" value="DEXHc_RecG"/>
    <property type="match status" value="1"/>
</dbReference>
<dbReference type="NCBIfam" id="NF008163">
    <property type="entry name" value="PRK10917.1-1"/>
    <property type="match status" value="1"/>
</dbReference>
<dbReference type="GO" id="GO:0043138">
    <property type="term" value="F:3'-5' DNA helicase activity"/>
    <property type="evidence" value="ECO:0007669"/>
    <property type="project" value="UniProtKB-EC"/>
</dbReference>
<dbReference type="SMART" id="SM00487">
    <property type="entry name" value="DEXDc"/>
    <property type="match status" value="1"/>
</dbReference>
<dbReference type="InterPro" id="IPR014001">
    <property type="entry name" value="Helicase_ATP-bd"/>
</dbReference>
<dbReference type="PROSITE" id="PS51194">
    <property type="entry name" value="HELICASE_CTER"/>
    <property type="match status" value="1"/>
</dbReference>
<dbReference type="GO" id="GO:0003677">
    <property type="term" value="F:DNA binding"/>
    <property type="evidence" value="ECO:0007669"/>
    <property type="project" value="UniProtKB-KW"/>
</dbReference>
<evidence type="ECO:0000256" key="7">
    <source>
        <dbReference type="ARBA" id="ARBA00022840"/>
    </source>
</evidence>
<evidence type="ECO:0000313" key="19">
    <source>
        <dbReference type="Proteomes" id="UP000516072"/>
    </source>
</evidence>
<dbReference type="InterPro" id="IPR001650">
    <property type="entry name" value="Helicase_C-like"/>
</dbReference>
<keyword evidence="4 15" id="KW-0227">DNA damage</keyword>
<dbReference type="NCBIfam" id="NF008165">
    <property type="entry name" value="PRK10917.1-3"/>
    <property type="match status" value="1"/>
</dbReference>
<dbReference type="SUPFAM" id="SSF52540">
    <property type="entry name" value="P-loop containing nucleoside triphosphate hydrolases"/>
    <property type="match status" value="2"/>
</dbReference>
<dbReference type="CDD" id="cd04488">
    <property type="entry name" value="RecG_wedge_OBF"/>
    <property type="match status" value="1"/>
</dbReference>
<dbReference type="Gene3D" id="2.40.50.140">
    <property type="entry name" value="Nucleic acid-binding proteins"/>
    <property type="match status" value="1"/>
</dbReference>
<dbReference type="FunFam" id="3.40.50.300:FF:000391">
    <property type="entry name" value="ATP-dependent DNA helicase RecG"/>
    <property type="match status" value="1"/>
</dbReference>
<evidence type="ECO:0000256" key="3">
    <source>
        <dbReference type="ARBA" id="ARBA00022741"/>
    </source>
</evidence>
<keyword evidence="8" id="KW-0238">DNA-binding</keyword>
<dbReference type="Pfam" id="PF19833">
    <property type="entry name" value="RecG_dom3_C"/>
    <property type="match status" value="1"/>
</dbReference>
<keyword evidence="9 15" id="KW-0233">DNA recombination</keyword>
<dbReference type="Pfam" id="PF00270">
    <property type="entry name" value="DEAD"/>
    <property type="match status" value="1"/>
</dbReference>
<dbReference type="InterPro" id="IPR012340">
    <property type="entry name" value="NA-bd_OB-fold"/>
</dbReference>
<comment type="function">
    <text evidence="15">Plays a critical role in recombination and DNA repair. Helps process Holliday junction intermediates to mature products by catalyzing branch migration. Has replication fork regression activity, unwinds stalled or blocked replication forks to make a HJ that can be resolved. Has a DNA unwinding activity characteristic of a DNA helicase with 3'-5' polarity.</text>
</comment>
<dbReference type="PANTHER" id="PTHR47964">
    <property type="entry name" value="ATP-DEPENDENT DNA HELICASE HOMOLOG RECG, CHLOROPLASTIC"/>
    <property type="match status" value="1"/>
</dbReference>
<dbReference type="SUPFAM" id="SSF50249">
    <property type="entry name" value="Nucleic acid-binding proteins"/>
    <property type="match status" value="1"/>
</dbReference>
<dbReference type="GO" id="GO:0016787">
    <property type="term" value="F:hydrolase activity"/>
    <property type="evidence" value="ECO:0007669"/>
    <property type="project" value="UniProtKB-KW"/>
</dbReference>
<dbReference type="EMBL" id="LR778175">
    <property type="protein sequence ID" value="CAB1277002.1"/>
    <property type="molecule type" value="Genomic_DNA"/>
</dbReference>
<dbReference type="InterPro" id="IPR027417">
    <property type="entry name" value="P-loop_NTPase"/>
</dbReference>
<keyword evidence="10 15" id="KW-0234">DNA repair</keyword>
<evidence type="ECO:0000256" key="12">
    <source>
        <dbReference type="ARBA" id="ARBA00034617"/>
    </source>
</evidence>
<evidence type="ECO:0000259" key="17">
    <source>
        <dbReference type="PROSITE" id="PS51194"/>
    </source>
</evidence>
<keyword evidence="6 15" id="KW-0347">Helicase</keyword>
<evidence type="ECO:0000256" key="11">
    <source>
        <dbReference type="ARBA" id="ARBA00023235"/>
    </source>
</evidence>
<dbReference type="InterPro" id="IPR004609">
    <property type="entry name" value="ATP-dep_DNA_helicase_RecG"/>
</dbReference>
<gene>
    <name evidence="18" type="primary">recG</name>
    <name evidence="18" type="ORF">NSCAC_1453</name>
</gene>
<organism evidence="18 19">
    <name type="scientific">Candidatus Nitrosacidococcus tergens</name>
    <dbReference type="NCBI Taxonomy" id="553981"/>
    <lineage>
        <taxon>Bacteria</taxon>
        <taxon>Pseudomonadati</taxon>
        <taxon>Pseudomonadota</taxon>
        <taxon>Gammaproteobacteria</taxon>
        <taxon>Chromatiales</taxon>
        <taxon>Chromatiaceae</taxon>
        <taxon>Candidatus Nitrosacidococcus</taxon>
    </lineage>
</organism>
<comment type="similarity">
    <text evidence="1 15">Belongs to the helicase family. RecG subfamily.</text>
</comment>
<dbReference type="Pfam" id="PF17191">
    <property type="entry name" value="RecG_wedge"/>
    <property type="match status" value="1"/>
</dbReference>
<dbReference type="GO" id="GO:0006310">
    <property type="term" value="P:DNA recombination"/>
    <property type="evidence" value="ECO:0007669"/>
    <property type="project" value="UniProtKB-UniRule"/>
</dbReference>
<feature type="domain" description="Helicase C-terminal" evidence="17">
    <location>
        <begin position="500"/>
        <end position="646"/>
    </location>
</feature>
<keyword evidence="5 15" id="KW-0378">Hydrolase</keyword>
<evidence type="ECO:0000256" key="4">
    <source>
        <dbReference type="ARBA" id="ARBA00022763"/>
    </source>
</evidence>
<dbReference type="SMART" id="SM00490">
    <property type="entry name" value="HELICc"/>
    <property type="match status" value="1"/>
</dbReference>
<evidence type="ECO:0000256" key="5">
    <source>
        <dbReference type="ARBA" id="ARBA00022801"/>
    </source>
</evidence>
<comment type="catalytic activity">
    <reaction evidence="12 15">
        <text>Couples ATP hydrolysis with the unwinding of duplex DNA by translocating in the 3'-5' direction.</text>
        <dbReference type="EC" id="5.6.2.4"/>
    </reaction>
</comment>
<keyword evidence="7 15" id="KW-0067">ATP-binding</keyword>
<dbReference type="EC" id="5.6.2.4" evidence="13 15"/>
<dbReference type="PANTHER" id="PTHR47964:SF1">
    <property type="entry name" value="ATP-DEPENDENT DNA HELICASE HOMOLOG RECG, CHLOROPLASTIC"/>
    <property type="match status" value="1"/>
</dbReference>
<dbReference type="Gene3D" id="3.40.50.300">
    <property type="entry name" value="P-loop containing nucleotide triphosphate hydrolases"/>
    <property type="match status" value="2"/>
</dbReference>
<feature type="domain" description="Helicase ATP-binding" evidence="16">
    <location>
        <begin position="302"/>
        <end position="467"/>
    </location>
</feature>
<dbReference type="Proteomes" id="UP000516072">
    <property type="component" value="Chromosome"/>
</dbReference>
<comment type="catalytic activity">
    <reaction evidence="14 15">
        <text>ATP + H2O = ADP + phosphate + H(+)</text>
        <dbReference type="Rhea" id="RHEA:13065"/>
        <dbReference type="ChEBI" id="CHEBI:15377"/>
        <dbReference type="ChEBI" id="CHEBI:15378"/>
        <dbReference type="ChEBI" id="CHEBI:30616"/>
        <dbReference type="ChEBI" id="CHEBI:43474"/>
        <dbReference type="ChEBI" id="CHEBI:456216"/>
        <dbReference type="EC" id="5.6.2.4"/>
    </reaction>
</comment>
<dbReference type="PROSITE" id="PS51192">
    <property type="entry name" value="HELICASE_ATP_BIND_1"/>
    <property type="match status" value="1"/>
</dbReference>
<dbReference type="NCBIfam" id="NF008168">
    <property type="entry name" value="PRK10917.2-2"/>
    <property type="match status" value="1"/>
</dbReference>
<dbReference type="GO" id="GO:0006281">
    <property type="term" value="P:DNA repair"/>
    <property type="evidence" value="ECO:0007669"/>
    <property type="project" value="UniProtKB-UniRule"/>
</dbReference>
<dbReference type="Pfam" id="PF00271">
    <property type="entry name" value="Helicase_C"/>
    <property type="match status" value="1"/>
</dbReference>
<evidence type="ECO:0000256" key="1">
    <source>
        <dbReference type="ARBA" id="ARBA00007504"/>
    </source>
</evidence>
<evidence type="ECO:0000256" key="2">
    <source>
        <dbReference type="ARBA" id="ARBA00017846"/>
    </source>
</evidence>
<evidence type="ECO:0000256" key="14">
    <source>
        <dbReference type="ARBA" id="ARBA00048988"/>
    </source>
</evidence>
<keyword evidence="3 15" id="KW-0547">Nucleotide-binding</keyword>
<evidence type="ECO:0000256" key="10">
    <source>
        <dbReference type="ARBA" id="ARBA00023204"/>
    </source>
</evidence>
<keyword evidence="11" id="KW-0413">Isomerase</keyword>
<evidence type="ECO:0000256" key="8">
    <source>
        <dbReference type="ARBA" id="ARBA00023125"/>
    </source>
</evidence>
<dbReference type="InterPro" id="IPR045562">
    <property type="entry name" value="RecG_dom3_C"/>
</dbReference>
<evidence type="ECO:0000259" key="16">
    <source>
        <dbReference type="PROSITE" id="PS51192"/>
    </source>
</evidence>
<sequence>MPLSTLANKKYTSYLNCKNKENRFLQTLISDLEEIKPSTIKQLAKLGLYRVQDLLFHLPQRYQDKTRITPIGNLQIGTEALIQGKLTSSYIYPGRQSSLFCCLTDNTGSISLRFFHFSYWQKKLLILNAHIRCFGEIRQGAKSLELIHPEWMVLRDKDGSIESHLTPIYPTTNGLSQTTLRYLIQRIINELNTKEIEENLSTELLKFIHLPSLHQAISYLHQPPPDASIALLTEGKHPTQQRLAFDELLAHRLALKQLKLHSYQLQAPVLQASRKLIKQFLTIFPFALTQAQQRVTEEILGDIAKNTPMQRLLQGDVGSGKTIVAAFGVLQAVETGYQAALMVPTELLAEQHLAVFQHWVSPLGIKVERLPTKGNIKARRQCLMELKQGDIHLIIGTHVLFQEEVIFHNLGLVVIDEQHRFGVTQRLALLEKGQGNNYCPHQLIMTATPIPRTLAMATYGDFNTSIIDQLPPGRSPIMTVAIPDFRRNEVIIKIREACREGKQVYWVCTLVEESETLQAQAAEKVASDLNQLLPELNIGLVHGRLKPQEKESVMTDFRVGNIKLLVATTVIEVGVDVPNASLMVIENAERLGLSQLHQLRGRVGRSTERSYCILLYHGPLSKLGRARLDCLRTTQDGFEIARLDLELRGPGILLGTRQTGLISYRVANLLRDQDLLAKVDQVADKLIAQYPHYIPKIIYRWLGEGSRYKDV</sequence>
<evidence type="ECO:0000256" key="15">
    <source>
        <dbReference type="RuleBase" id="RU363016"/>
    </source>
</evidence>
<protein>
    <recommendedName>
        <fullName evidence="2 15">ATP-dependent DNA helicase RecG</fullName>
        <ecNumber evidence="13 15">5.6.2.4</ecNumber>
    </recommendedName>
</protein>
<dbReference type="AlphaFoldDB" id="A0A7G1QB42"/>
<evidence type="ECO:0000256" key="13">
    <source>
        <dbReference type="ARBA" id="ARBA00034808"/>
    </source>
</evidence>
<reference evidence="18 19" key="1">
    <citation type="submission" date="2020-03" db="EMBL/GenBank/DDBJ databases">
        <authorList>
            <person name="Picone N."/>
        </authorList>
    </citation>
    <scope>NUCLEOTIDE SEQUENCE [LARGE SCALE GENOMIC DNA]</scope>
    <source>
        <strain evidence="18">NSCAC1</strain>
    </source>
</reference>
<proteinExistence type="inferred from homology"/>
<dbReference type="NCBIfam" id="TIGR00643">
    <property type="entry name" value="recG"/>
    <property type="match status" value="1"/>
</dbReference>
<dbReference type="KEGG" id="ntg:NSCAC_1453"/>
<dbReference type="InterPro" id="IPR011545">
    <property type="entry name" value="DEAD/DEAH_box_helicase_dom"/>
</dbReference>
<dbReference type="RefSeq" id="WP_197744127.1">
    <property type="nucleotide sequence ID" value="NZ_LR778175.1"/>
</dbReference>
<dbReference type="InterPro" id="IPR033454">
    <property type="entry name" value="RecG_wedge"/>
</dbReference>
<evidence type="ECO:0000313" key="18">
    <source>
        <dbReference type="EMBL" id="CAB1277002.1"/>
    </source>
</evidence>